<dbReference type="PATRIC" id="fig|272562.8.peg.3567"/>
<keyword evidence="2" id="KW-1185">Reference proteome</keyword>
<dbReference type="RefSeq" id="WP_010966656.1">
    <property type="nucleotide sequence ID" value="NC_003030.1"/>
</dbReference>
<dbReference type="AlphaFoldDB" id="Q97DT6"/>
<sequence length="326" mass="38132">MELFSEIYSCYYNAVTQIVNSCIETPISKEAIKKFIDDNAFSESSFHILPKLLTGDWNLLRKDNDKYISKLNSSIKNPVTKLQKSWLKSILHDKRIKLFLDKAELETLYKSLSDVEPLFDINDFYYFDIFSDGDNYNDPIYIDNFRFILNALKNKKAITVSFKSGRGIHTNGNFFPIKIEYSSKDDKFRLHCFSINARKSLTPQVINIGRISSVKLYKSTLNFYLDTSIYEKITRCTEPVVIEISNERNALERCMLNFSDFEKYTEYNKTSNKYITHIYYNKNDETELLIRILSFGPVIKVLGPEKFLNSLTKRLKKQLELINIAD</sequence>
<evidence type="ECO:0000313" key="2">
    <source>
        <dbReference type="Proteomes" id="UP000000814"/>
    </source>
</evidence>
<dbReference type="HOGENOM" id="CLU_073794_0_0_9"/>
<dbReference type="EMBL" id="AE001437">
    <property type="protein sequence ID" value="AAK81316.1"/>
    <property type="molecule type" value="Genomic_DNA"/>
</dbReference>
<dbReference type="KEGG" id="cac:CA_C3386"/>
<dbReference type="GeneID" id="44999880"/>
<gene>
    <name evidence="1" type="ordered locus">CA_C3386</name>
</gene>
<reference evidence="1 2" key="1">
    <citation type="journal article" date="2001" name="J. Bacteriol.">
        <title>Genome sequence and comparative analysis of the solvent-producing bacterium Clostridium acetobutylicum.</title>
        <authorList>
            <person name="Nolling J."/>
            <person name="Breton G."/>
            <person name="Omelchenko M.V."/>
            <person name="Makarova K.S."/>
            <person name="Zeng Q."/>
            <person name="Gibson R."/>
            <person name="Lee H.M."/>
            <person name="Dubois J."/>
            <person name="Qiu D."/>
            <person name="Hitti J."/>
            <person name="Wolf Y.I."/>
            <person name="Tatusov R.L."/>
            <person name="Sabathe F."/>
            <person name="Doucette-Stamm L."/>
            <person name="Soucaille P."/>
            <person name="Daly M.J."/>
            <person name="Bennett G.N."/>
            <person name="Koonin E.V."/>
            <person name="Smith D.R."/>
        </authorList>
    </citation>
    <scope>NUCLEOTIDE SEQUENCE [LARGE SCALE GENOMIC DNA]</scope>
    <source>
        <strain evidence="2">ATCC 824 / DSM 792 / JCM 1419 / LMG 5710 / VKM B-1787</strain>
    </source>
</reference>
<organism evidence="1 2">
    <name type="scientific">Clostridium acetobutylicum (strain ATCC 824 / DSM 792 / JCM 1419 / IAM 19013 / LMG 5710 / NBRC 13948 / NRRL B-527 / VKM B-1787 / 2291 / W)</name>
    <dbReference type="NCBI Taxonomy" id="272562"/>
    <lineage>
        <taxon>Bacteria</taxon>
        <taxon>Bacillati</taxon>
        <taxon>Bacillota</taxon>
        <taxon>Clostridia</taxon>
        <taxon>Eubacteriales</taxon>
        <taxon>Clostridiaceae</taxon>
        <taxon>Clostridium</taxon>
    </lineage>
</organism>
<dbReference type="OrthoDB" id="9815009at2"/>
<dbReference type="STRING" id="272562.CA_C3386"/>
<evidence type="ECO:0008006" key="3">
    <source>
        <dbReference type="Google" id="ProtNLM"/>
    </source>
</evidence>
<proteinExistence type="predicted"/>
<dbReference type="eggNOG" id="ENOG502Z9WA">
    <property type="taxonomic scope" value="Bacteria"/>
</dbReference>
<name>Q97DT6_CLOAB</name>
<evidence type="ECO:0000313" key="1">
    <source>
        <dbReference type="EMBL" id="AAK81316.1"/>
    </source>
</evidence>
<accession>Q97DT6</accession>
<dbReference type="PIR" id="A97316">
    <property type="entry name" value="A97316"/>
</dbReference>
<dbReference type="Proteomes" id="UP000000814">
    <property type="component" value="Chromosome"/>
</dbReference>
<protein>
    <recommendedName>
        <fullName evidence="3">WYL domain-containing protein</fullName>
    </recommendedName>
</protein>